<evidence type="ECO:0000313" key="1">
    <source>
        <dbReference type="EMBL" id="CAG8617488.1"/>
    </source>
</evidence>
<dbReference type="Gene3D" id="1.20.930.20">
    <property type="entry name" value="Adaptor protein Cbl, N-terminal domain"/>
    <property type="match status" value="1"/>
</dbReference>
<protein>
    <submittedName>
        <fullName evidence="1">12301_t:CDS:1</fullName>
    </submittedName>
</protein>
<name>A0A9N9GKM4_9GLOM</name>
<dbReference type="OrthoDB" id="2314769at2759"/>
<keyword evidence="2" id="KW-1185">Reference proteome</keyword>
<reference evidence="1" key="1">
    <citation type="submission" date="2021-06" db="EMBL/GenBank/DDBJ databases">
        <authorList>
            <person name="Kallberg Y."/>
            <person name="Tangrot J."/>
            <person name="Rosling A."/>
        </authorList>
    </citation>
    <scope>NUCLEOTIDE SEQUENCE</scope>
    <source>
        <strain evidence="1">UK204</strain>
    </source>
</reference>
<accession>A0A9N9GKM4</accession>
<comment type="caution">
    <text evidence="1">The sequence shown here is derived from an EMBL/GenBank/DDBJ whole genome shotgun (WGS) entry which is preliminary data.</text>
</comment>
<organism evidence="1 2">
    <name type="scientific">Funneliformis caledonium</name>
    <dbReference type="NCBI Taxonomy" id="1117310"/>
    <lineage>
        <taxon>Eukaryota</taxon>
        <taxon>Fungi</taxon>
        <taxon>Fungi incertae sedis</taxon>
        <taxon>Mucoromycota</taxon>
        <taxon>Glomeromycotina</taxon>
        <taxon>Glomeromycetes</taxon>
        <taxon>Glomerales</taxon>
        <taxon>Glomeraceae</taxon>
        <taxon>Funneliformis</taxon>
    </lineage>
</organism>
<dbReference type="InterPro" id="IPR036537">
    <property type="entry name" value="Adaptor_Cbl_N_dom_sf"/>
</dbReference>
<dbReference type="AlphaFoldDB" id="A0A9N9GKM4"/>
<dbReference type="GO" id="GO:0007166">
    <property type="term" value="P:cell surface receptor signaling pathway"/>
    <property type="evidence" value="ECO:0007669"/>
    <property type="project" value="InterPro"/>
</dbReference>
<evidence type="ECO:0000313" key="2">
    <source>
        <dbReference type="Proteomes" id="UP000789570"/>
    </source>
</evidence>
<gene>
    <name evidence="1" type="ORF">FCALED_LOCUS9383</name>
</gene>
<sequence length="98" mass="10885">MKTKDSIDGASEFISGGVAFAENLNSIGSSSTDVSQIQGFKKYAKASSIKDRFHNLVKEFEAVMTDLHFSLAVANEEQRRLDQESLNEDIEQMKHACI</sequence>
<proteinExistence type="predicted"/>
<dbReference type="Proteomes" id="UP000789570">
    <property type="component" value="Unassembled WGS sequence"/>
</dbReference>
<dbReference type="EMBL" id="CAJVPQ010003079">
    <property type="protein sequence ID" value="CAG8617488.1"/>
    <property type="molecule type" value="Genomic_DNA"/>
</dbReference>